<dbReference type="PANTHER" id="PTHR37422">
    <property type="entry name" value="TEICHURONIC ACID BIOSYNTHESIS PROTEIN TUAE"/>
    <property type="match status" value="1"/>
</dbReference>
<feature type="transmembrane region" description="Helical" evidence="5">
    <location>
        <begin position="183"/>
        <end position="210"/>
    </location>
</feature>
<feature type="transmembrane region" description="Helical" evidence="5">
    <location>
        <begin position="376"/>
        <end position="394"/>
    </location>
</feature>
<feature type="transmembrane region" description="Helical" evidence="5">
    <location>
        <begin position="275"/>
        <end position="294"/>
    </location>
</feature>
<proteinExistence type="predicted"/>
<dbReference type="AlphaFoldDB" id="A0A6M1SWS7"/>
<evidence type="ECO:0000259" key="6">
    <source>
        <dbReference type="Pfam" id="PF04932"/>
    </source>
</evidence>
<gene>
    <name evidence="7" type="ORF">G3569_08115</name>
</gene>
<protein>
    <recommendedName>
        <fullName evidence="6">O-antigen ligase-related domain-containing protein</fullName>
    </recommendedName>
</protein>
<keyword evidence="8" id="KW-1185">Reference proteome</keyword>
<dbReference type="Proteomes" id="UP000479132">
    <property type="component" value="Unassembled WGS sequence"/>
</dbReference>
<feature type="transmembrane region" description="Helical" evidence="5">
    <location>
        <begin position="110"/>
        <end position="133"/>
    </location>
</feature>
<name>A0A6M1SWS7_9BACT</name>
<feature type="transmembrane region" description="Helical" evidence="5">
    <location>
        <begin position="222"/>
        <end position="240"/>
    </location>
</feature>
<feature type="transmembrane region" description="Helical" evidence="5">
    <location>
        <begin position="30"/>
        <end position="49"/>
    </location>
</feature>
<keyword evidence="3 5" id="KW-1133">Transmembrane helix</keyword>
<feature type="transmembrane region" description="Helical" evidence="5">
    <location>
        <begin position="81"/>
        <end position="101"/>
    </location>
</feature>
<evidence type="ECO:0000313" key="7">
    <source>
        <dbReference type="EMBL" id="NGP88318.1"/>
    </source>
</evidence>
<comment type="caution">
    <text evidence="7">The sequence shown here is derived from an EMBL/GenBank/DDBJ whole genome shotgun (WGS) entry which is preliminary data.</text>
</comment>
<keyword evidence="4 5" id="KW-0472">Membrane</keyword>
<evidence type="ECO:0000256" key="4">
    <source>
        <dbReference type="ARBA" id="ARBA00023136"/>
    </source>
</evidence>
<dbReference type="PANTHER" id="PTHR37422:SF13">
    <property type="entry name" value="LIPOPOLYSACCHARIDE BIOSYNTHESIS PROTEIN PA4999-RELATED"/>
    <property type="match status" value="1"/>
</dbReference>
<evidence type="ECO:0000256" key="2">
    <source>
        <dbReference type="ARBA" id="ARBA00022692"/>
    </source>
</evidence>
<evidence type="ECO:0000313" key="8">
    <source>
        <dbReference type="Proteomes" id="UP000479132"/>
    </source>
</evidence>
<evidence type="ECO:0000256" key="3">
    <source>
        <dbReference type="ARBA" id="ARBA00022989"/>
    </source>
</evidence>
<evidence type="ECO:0000256" key="5">
    <source>
        <dbReference type="SAM" id="Phobius"/>
    </source>
</evidence>
<dbReference type="GO" id="GO:0016020">
    <property type="term" value="C:membrane"/>
    <property type="evidence" value="ECO:0007669"/>
    <property type="project" value="UniProtKB-SubCell"/>
</dbReference>
<dbReference type="EMBL" id="JAALLS010000009">
    <property type="protein sequence ID" value="NGP88318.1"/>
    <property type="molecule type" value="Genomic_DNA"/>
</dbReference>
<feature type="transmembrane region" description="Helical" evidence="5">
    <location>
        <begin position="320"/>
        <end position="340"/>
    </location>
</feature>
<feature type="domain" description="O-antigen ligase-related" evidence="6">
    <location>
        <begin position="186"/>
        <end position="336"/>
    </location>
</feature>
<feature type="transmembrane region" description="Helical" evidence="5">
    <location>
        <begin position="160"/>
        <end position="176"/>
    </location>
</feature>
<accession>A0A6M1SWS7</accession>
<comment type="subcellular location">
    <subcellularLocation>
        <location evidence="1">Membrane</location>
        <topology evidence="1">Multi-pass membrane protein</topology>
    </subcellularLocation>
</comment>
<dbReference type="Pfam" id="PF04932">
    <property type="entry name" value="Wzy_C"/>
    <property type="match status" value="1"/>
</dbReference>
<organism evidence="7 8">
    <name type="scientific">Fodinibius halophilus</name>
    <dbReference type="NCBI Taxonomy" id="1736908"/>
    <lineage>
        <taxon>Bacteria</taxon>
        <taxon>Pseudomonadati</taxon>
        <taxon>Balneolota</taxon>
        <taxon>Balneolia</taxon>
        <taxon>Balneolales</taxon>
        <taxon>Balneolaceae</taxon>
        <taxon>Fodinibius</taxon>
    </lineage>
</organism>
<reference evidence="7 8" key="1">
    <citation type="submission" date="2020-02" db="EMBL/GenBank/DDBJ databases">
        <title>Aliifodinibius halophilus 2W32, complete genome.</title>
        <authorList>
            <person name="Li Y."/>
            <person name="Wu S."/>
        </authorList>
    </citation>
    <scope>NUCLEOTIDE SEQUENCE [LARGE SCALE GENOMIC DNA]</scope>
    <source>
        <strain evidence="7 8">2W32</strain>
    </source>
</reference>
<dbReference type="RefSeq" id="WP_165267927.1">
    <property type="nucleotide sequence ID" value="NZ_JAALLS010000009.1"/>
</dbReference>
<evidence type="ECO:0000256" key="1">
    <source>
        <dbReference type="ARBA" id="ARBA00004141"/>
    </source>
</evidence>
<keyword evidence="2 5" id="KW-0812">Transmembrane</keyword>
<dbReference type="InterPro" id="IPR051533">
    <property type="entry name" value="WaaL-like"/>
</dbReference>
<sequence>MARYFVILLLIAACLFDKHFQILFGLNKFLLGEFILVGLTLALFALVVYRRKIAQTNALIYLLLFILMLYGAFISNIFVSIVGGVFLFKTLLAYSAGYFIYSQEVNLRKVLFFPLMIGYATLLVSVLQFSGIFETNPFGIVHPNNFGDINGIFSTKNKNAQLIVFTFVVQLIIFRPKKKIVRLIFGVLSFLVVLMTMSRQGMIMFLVAIFLMNLTYFKNYKLYLTTVSGVIGIITVFVIYPEIFFGLVPEAQNILAGDYFRLITFEKSLEVIKDYPIFGLGPGTFGGAVAHTFYPKFNELYGLFNFWINSSIAPTTTDVFWSHFIAEAGLVGTLFMIIILKRIYDKIDIPIDYCKAFKILLIATIIFSFFSMNMEAIFTSVIVFFFIGMIIKKYSR</sequence>
<feature type="transmembrane region" description="Helical" evidence="5">
    <location>
        <begin position="58"/>
        <end position="75"/>
    </location>
</feature>
<dbReference type="InterPro" id="IPR007016">
    <property type="entry name" value="O-antigen_ligase-rel_domated"/>
</dbReference>